<evidence type="ECO:0000313" key="4">
    <source>
        <dbReference type="Proteomes" id="UP000252118"/>
    </source>
</evidence>
<keyword evidence="1" id="KW-0046">Antibiotic resistance</keyword>
<evidence type="ECO:0000313" key="3">
    <source>
        <dbReference type="EMBL" id="RBP04259.1"/>
    </source>
</evidence>
<gene>
    <name evidence="3" type="ORF">DET59_10645</name>
</gene>
<evidence type="ECO:0000259" key="2">
    <source>
        <dbReference type="PROSITE" id="PS51186"/>
    </source>
</evidence>
<dbReference type="Pfam" id="PF13523">
    <property type="entry name" value="Acetyltransf_8"/>
    <property type="match status" value="1"/>
</dbReference>
<dbReference type="EMBL" id="QNRJ01000006">
    <property type="protein sequence ID" value="RBP04259.1"/>
    <property type="molecule type" value="Genomic_DNA"/>
</dbReference>
<dbReference type="Gene3D" id="3.40.630.30">
    <property type="match status" value="1"/>
</dbReference>
<feature type="domain" description="N-acetyltransferase" evidence="2">
    <location>
        <begin position="8"/>
        <end position="174"/>
    </location>
</feature>
<protein>
    <submittedName>
        <fullName evidence="3">Aminoglycoside 6'-N-acetyltransferase</fullName>
    </submittedName>
</protein>
<reference evidence="3 4" key="1">
    <citation type="submission" date="2018-06" db="EMBL/GenBank/DDBJ databases">
        <title>Freshwater and sediment microbial communities from various areas in North America, analyzing microbe dynamics in response to fracking.</title>
        <authorList>
            <person name="Lamendella R."/>
        </authorList>
    </citation>
    <scope>NUCLEOTIDE SEQUENCE [LARGE SCALE GENOMIC DNA]</scope>
    <source>
        <strain evidence="3 4">97B</strain>
    </source>
</reference>
<sequence>MDYRNGSLHIRPLEERDKYTLSRWLSDPKVLEFYEGRDRPFTLQMVEEKFLAQRGVVSCLVEHEGNEIGYLQYYQLDEETMNRYGYTNYDEVIFGTDQFIGEVAYWNQGVGTLLIRATMDYLLERKGVHRLVMDPMTWNTRAIRCYEKCGYSKARILREHELHEGKYHDSWLMEFIPE</sequence>
<dbReference type="AlphaFoldDB" id="A0A366ERY2"/>
<dbReference type="RefSeq" id="WP_113969477.1">
    <property type="nucleotide sequence ID" value="NZ_QNRJ01000006.1"/>
</dbReference>
<dbReference type="InterPro" id="IPR016181">
    <property type="entry name" value="Acyl_CoA_acyltransferase"/>
</dbReference>
<evidence type="ECO:0000256" key="1">
    <source>
        <dbReference type="ARBA" id="ARBA00023251"/>
    </source>
</evidence>
<dbReference type="PROSITE" id="PS51186">
    <property type="entry name" value="GNAT"/>
    <property type="match status" value="1"/>
</dbReference>
<dbReference type="PANTHER" id="PTHR31438:SF1">
    <property type="entry name" value="LYSINE N-ACYLTRANSFERASE C17G9.06C-RELATED"/>
    <property type="match status" value="1"/>
</dbReference>
<comment type="caution">
    <text evidence="3">The sequence shown here is derived from an EMBL/GenBank/DDBJ whole genome shotgun (WGS) entry which is preliminary data.</text>
</comment>
<accession>A0A366ERY2</accession>
<keyword evidence="3" id="KW-0808">Transferase</keyword>
<dbReference type="OrthoDB" id="9795206at2"/>
<dbReference type="InterPro" id="IPR000182">
    <property type="entry name" value="GNAT_dom"/>
</dbReference>
<dbReference type="SUPFAM" id="SSF55729">
    <property type="entry name" value="Acyl-CoA N-acyltransferases (Nat)"/>
    <property type="match status" value="1"/>
</dbReference>
<dbReference type="GO" id="GO:0016410">
    <property type="term" value="F:N-acyltransferase activity"/>
    <property type="evidence" value="ECO:0007669"/>
    <property type="project" value="TreeGrafter"/>
</dbReference>
<dbReference type="PANTHER" id="PTHR31438">
    <property type="entry name" value="LYSINE N-ACYLTRANSFERASE C17G9.06C-RELATED"/>
    <property type="match status" value="1"/>
</dbReference>
<dbReference type="Proteomes" id="UP000252118">
    <property type="component" value="Unassembled WGS sequence"/>
</dbReference>
<dbReference type="GO" id="GO:0046677">
    <property type="term" value="P:response to antibiotic"/>
    <property type="evidence" value="ECO:0007669"/>
    <property type="project" value="UniProtKB-KW"/>
</dbReference>
<proteinExistence type="predicted"/>
<organism evidence="3 4">
    <name type="scientific">Rossellomorea aquimaris</name>
    <dbReference type="NCBI Taxonomy" id="189382"/>
    <lineage>
        <taxon>Bacteria</taxon>
        <taxon>Bacillati</taxon>
        <taxon>Bacillota</taxon>
        <taxon>Bacilli</taxon>
        <taxon>Bacillales</taxon>
        <taxon>Bacillaceae</taxon>
        <taxon>Rossellomorea</taxon>
    </lineage>
</organism>
<name>A0A366ERY2_9BACI</name>